<dbReference type="GO" id="GO:0004197">
    <property type="term" value="F:cysteine-type endopeptidase activity"/>
    <property type="evidence" value="ECO:0007669"/>
    <property type="project" value="InterPro"/>
</dbReference>
<evidence type="ECO:0000313" key="8">
    <source>
        <dbReference type="Proteomes" id="UP000663825"/>
    </source>
</evidence>
<dbReference type="InterPro" id="IPR015917">
    <property type="entry name" value="Pept_C14A"/>
</dbReference>
<evidence type="ECO:0000259" key="4">
    <source>
        <dbReference type="PROSITE" id="PS50207"/>
    </source>
</evidence>
<dbReference type="EMBL" id="CAJOBP010000023">
    <property type="protein sequence ID" value="CAF4103897.1"/>
    <property type="molecule type" value="Genomic_DNA"/>
</dbReference>
<comment type="similarity">
    <text evidence="1 3">Belongs to the peptidase C14A family.</text>
</comment>
<sequence length="555" mass="64118">MWDITKESISQCALTLGQFDSETVNLLVSLFHHQNASQLVFLSNNLKEKFENLLTTKIDNDGKNNDTPLTRIELAIMIHFKEKYLSESTVDYDNNQLKSNVVFSIDDELNLAYCFLLAQIDDRLSHEKLNDIKFLLNIRQPVDSLFDIYKNLGKNFPTFFSSLIESNYFAQKLVAVDQVVRNFQSFIKRYEDFVVTFEKHYKLLSDAGNNNNNNTQTHAVINQNDPHEVSSFMMKLKSSNYENIKPLVPSSPVEKAQSEPVPHRTVDQSAISLSLNVPRKGLCVIINIRQFISSDSVDTPNRTGSDKDVDLIKIIFNKLNFTILECKIDFKKDDLDRALNYIDDQSIYGEFDCLIMFIMSHGLLHSFFTADSKEVIIRDIVTRYADSSVATIWAGKTRIFFIQACRSVWPQNMQSNKREGVQQNDLSPKMLVAYSCSANEASKRSPSTGSSYIQVLCIMLLRFGHYLTIQTILHWTKIFIIKRDEYSSERSGKSLDSQQPEYIENEFSTNFRFSVHSLYDTYSLWTFDKQLALKIPLQIWKEIYDLVFKYPVVDH</sequence>
<dbReference type="PRINTS" id="PR00376">
    <property type="entry name" value="IL1BCENZYME"/>
</dbReference>
<dbReference type="Gene3D" id="3.40.50.1460">
    <property type="match status" value="1"/>
</dbReference>
<dbReference type="EMBL" id="CAJNXB010000886">
    <property type="protein sequence ID" value="CAF3108755.1"/>
    <property type="molecule type" value="Genomic_DNA"/>
</dbReference>
<dbReference type="InterPro" id="IPR029030">
    <property type="entry name" value="Caspase-like_dom_sf"/>
</dbReference>
<dbReference type="PROSITE" id="PS50208">
    <property type="entry name" value="CASPASE_P20"/>
    <property type="match status" value="1"/>
</dbReference>
<gene>
    <name evidence="6" type="ORF">TIS948_LOCUS7344</name>
    <name evidence="7" type="ORF">UJA718_LOCUS476</name>
</gene>
<dbReference type="AlphaFoldDB" id="A0A817NIY1"/>
<dbReference type="SMART" id="SM00115">
    <property type="entry name" value="CASc"/>
    <property type="match status" value="1"/>
</dbReference>
<evidence type="ECO:0000256" key="3">
    <source>
        <dbReference type="RuleBase" id="RU003971"/>
    </source>
</evidence>
<dbReference type="InterPro" id="IPR001309">
    <property type="entry name" value="Pept_C14_p20"/>
</dbReference>
<name>A0A817NIY1_9BILA</name>
<dbReference type="Proteomes" id="UP000663873">
    <property type="component" value="Unassembled WGS sequence"/>
</dbReference>
<dbReference type="GO" id="GO:0005737">
    <property type="term" value="C:cytoplasm"/>
    <property type="evidence" value="ECO:0007669"/>
    <property type="project" value="UniProtKB-ARBA"/>
</dbReference>
<accession>A0A817NIY1</accession>
<evidence type="ECO:0000259" key="5">
    <source>
        <dbReference type="PROSITE" id="PS50208"/>
    </source>
</evidence>
<dbReference type="SUPFAM" id="SSF52129">
    <property type="entry name" value="Caspase-like"/>
    <property type="match status" value="1"/>
</dbReference>
<dbReference type="Proteomes" id="UP000663825">
    <property type="component" value="Unassembled WGS sequence"/>
</dbReference>
<proteinExistence type="inferred from homology"/>
<dbReference type="OrthoDB" id="6114029at2759"/>
<dbReference type="PANTHER" id="PTHR48169">
    <property type="entry name" value="DED DOMAIN-CONTAINING PROTEIN"/>
    <property type="match status" value="1"/>
</dbReference>
<feature type="domain" description="Caspase family p10" evidence="4">
    <location>
        <begin position="420"/>
        <end position="473"/>
    </location>
</feature>
<keyword evidence="2" id="KW-0053">Apoptosis</keyword>
<evidence type="ECO:0000313" key="9">
    <source>
        <dbReference type="Proteomes" id="UP000663873"/>
    </source>
</evidence>
<dbReference type="GO" id="GO:0006915">
    <property type="term" value="P:apoptotic process"/>
    <property type="evidence" value="ECO:0007669"/>
    <property type="project" value="UniProtKB-KW"/>
</dbReference>
<dbReference type="InterPro" id="IPR011600">
    <property type="entry name" value="Pept_C14_caspase"/>
</dbReference>
<dbReference type="Pfam" id="PF00656">
    <property type="entry name" value="Peptidase_C14"/>
    <property type="match status" value="1"/>
</dbReference>
<organism evidence="6 8">
    <name type="scientific">Rotaria socialis</name>
    <dbReference type="NCBI Taxonomy" id="392032"/>
    <lineage>
        <taxon>Eukaryota</taxon>
        <taxon>Metazoa</taxon>
        <taxon>Spiralia</taxon>
        <taxon>Gnathifera</taxon>
        <taxon>Rotifera</taxon>
        <taxon>Eurotatoria</taxon>
        <taxon>Bdelloidea</taxon>
        <taxon>Philodinida</taxon>
        <taxon>Philodinidae</taxon>
        <taxon>Rotaria</taxon>
    </lineage>
</organism>
<comment type="caution">
    <text evidence="6">The sequence shown here is derived from an EMBL/GenBank/DDBJ whole genome shotgun (WGS) entry which is preliminary data.</text>
</comment>
<dbReference type="PANTHER" id="PTHR48169:SF7">
    <property type="entry name" value="CASPASE 10"/>
    <property type="match status" value="1"/>
</dbReference>
<dbReference type="GO" id="GO:0043067">
    <property type="term" value="P:regulation of programmed cell death"/>
    <property type="evidence" value="ECO:0007669"/>
    <property type="project" value="UniProtKB-ARBA"/>
</dbReference>
<keyword evidence="9" id="KW-1185">Reference proteome</keyword>
<feature type="domain" description="Caspase family p20" evidence="5">
    <location>
        <begin position="279"/>
        <end position="406"/>
    </location>
</feature>
<evidence type="ECO:0000256" key="2">
    <source>
        <dbReference type="ARBA" id="ARBA00022703"/>
    </source>
</evidence>
<dbReference type="PROSITE" id="PS50207">
    <property type="entry name" value="CASPASE_P10"/>
    <property type="match status" value="1"/>
</dbReference>
<reference evidence="6" key="1">
    <citation type="submission" date="2021-02" db="EMBL/GenBank/DDBJ databases">
        <authorList>
            <person name="Nowell W R."/>
        </authorList>
    </citation>
    <scope>NUCLEOTIDE SEQUENCE</scope>
</reference>
<evidence type="ECO:0008006" key="10">
    <source>
        <dbReference type="Google" id="ProtNLM"/>
    </source>
</evidence>
<dbReference type="GO" id="GO:0006508">
    <property type="term" value="P:proteolysis"/>
    <property type="evidence" value="ECO:0007669"/>
    <property type="project" value="InterPro"/>
</dbReference>
<dbReference type="GO" id="GO:0051604">
    <property type="term" value="P:protein maturation"/>
    <property type="evidence" value="ECO:0007669"/>
    <property type="project" value="UniProtKB-ARBA"/>
</dbReference>
<evidence type="ECO:0000313" key="7">
    <source>
        <dbReference type="EMBL" id="CAF4103897.1"/>
    </source>
</evidence>
<protein>
    <recommendedName>
        <fullName evidence="10">Caspase-8</fullName>
    </recommendedName>
</protein>
<evidence type="ECO:0000313" key="6">
    <source>
        <dbReference type="EMBL" id="CAF3108755.1"/>
    </source>
</evidence>
<dbReference type="InterPro" id="IPR002138">
    <property type="entry name" value="Pept_C14_p10"/>
</dbReference>
<evidence type="ECO:0000256" key="1">
    <source>
        <dbReference type="ARBA" id="ARBA00010134"/>
    </source>
</evidence>